<name>A0A3M3V7R7_PSESG</name>
<sequence length="45" mass="4963">SLLAKGPAQAPKMHRLKHRIREQARSHKIIAAAEHPHGLKQPGPV</sequence>
<reference evidence="1 2" key="1">
    <citation type="submission" date="2018-08" db="EMBL/GenBank/DDBJ databases">
        <title>Recombination of ecologically and evolutionarily significant loci maintains genetic cohesion in the Pseudomonas syringae species complex.</title>
        <authorList>
            <person name="Dillon M."/>
            <person name="Thakur S."/>
            <person name="Almeida R.N.D."/>
            <person name="Weir B.S."/>
            <person name="Guttman D.S."/>
        </authorList>
    </citation>
    <scope>NUCLEOTIDE SEQUENCE [LARGE SCALE GENOMIC DNA]</scope>
    <source>
        <strain evidence="1 2">ICMP 6372</strain>
    </source>
</reference>
<proteinExistence type="predicted"/>
<protein>
    <submittedName>
        <fullName evidence="1">Uncharacterized protein</fullName>
    </submittedName>
</protein>
<gene>
    <name evidence="1" type="ORF">ALQ42_02532</name>
</gene>
<dbReference type="AlphaFoldDB" id="A0A3M3V7R7"/>
<dbReference type="Proteomes" id="UP000273536">
    <property type="component" value="Unassembled WGS sequence"/>
</dbReference>
<organism evidence="1 2">
    <name type="scientific">Pseudomonas savastanoi pv. glycinea</name>
    <name type="common">Pseudomonas syringae pv. glycinea</name>
    <dbReference type="NCBI Taxonomy" id="318"/>
    <lineage>
        <taxon>Bacteria</taxon>
        <taxon>Pseudomonadati</taxon>
        <taxon>Pseudomonadota</taxon>
        <taxon>Gammaproteobacteria</taxon>
        <taxon>Pseudomonadales</taxon>
        <taxon>Pseudomonadaceae</taxon>
        <taxon>Pseudomonas</taxon>
    </lineage>
</organism>
<comment type="caution">
    <text evidence="1">The sequence shown here is derived from an EMBL/GenBank/DDBJ whole genome shotgun (WGS) entry which is preliminary data.</text>
</comment>
<dbReference type="EMBL" id="RBPS01000018">
    <property type="protein sequence ID" value="RMO41420.1"/>
    <property type="molecule type" value="Genomic_DNA"/>
</dbReference>
<accession>A0A3M3V7R7</accession>
<evidence type="ECO:0000313" key="2">
    <source>
        <dbReference type="Proteomes" id="UP000273536"/>
    </source>
</evidence>
<evidence type="ECO:0000313" key="1">
    <source>
        <dbReference type="EMBL" id="RMO41420.1"/>
    </source>
</evidence>
<feature type="non-terminal residue" evidence="1">
    <location>
        <position position="1"/>
    </location>
</feature>